<evidence type="ECO:0000313" key="1">
    <source>
        <dbReference type="EMBL" id="KAJ4431117.1"/>
    </source>
</evidence>
<gene>
    <name evidence="1" type="ORF">ANN_19712</name>
</gene>
<sequence length="419" mass="47486">LAEPSVLLVVAIPAAARLKHLATYWGFCKKRELLRNNRHNRARTAIANLLRNRGWRVHEEIHCVSEDDSHRRVDIIVINRRTQKAMFLDPTICFERDTNQALQINDDKRAKYVPCLPYLSEKYGISLYNWDVAGLLFGARVLILRRFINCYGYLASEPAEGDNAREMNPAASAESYPAFALKGFRENPKKKLQPGQDACLRPLTGGWGVLSATVPGFLAFRNISARIHSLRALPRALRYLGRAVEMDPVLLEHLGGMNLGRGIEGTPLSERVRESHAAGGLVYLILIHPINSGTVYAMEKERNWPLYPIISRLSCLMSSALLVLLMRFKDVFGQLTKQQIAIYWSPFFEYADTSYLGADLFFVYLVQHLHGGFSEELSSEHGRGDSRRKKNELHKICSDDMALLAEEETLLRELNDSCE</sequence>
<dbReference type="Proteomes" id="UP001148838">
    <property type="component" value="Unassembled WGS sequence"/>
</dbReference>
<protein>
    <submittedName>
        <fullName evidence="1">Uncharacterized protein</fullName>
    </submittedName>
</protein>
<reference evidence="1 2" key="1">
    <citation type="journal article" date="2022" name="Allergy">
        <title>Genome assembly and annotation of Periplaneta americana reveal a comprehensive cockroach allergen profile.</title>
        <authorList>
            <person name="Wang L."/>
            <person name="Xiong Q."/>
            <person name="Saelim N."/>
            <person name="Wang L."/>
            <person name="Nong W."/>
            <person name="Wan A.T."/>
            <person name="Shi M."/>
            <person name="Liu X."/>
            <person name="Cao Q."/>
            <person name="Hui J.H.L."/>
            <person name="Sookrung N."/>
            <person name="Leung T.F."/>
            <person name="Tungtrongchitr A."/>
            <person name="Tsui S.K.W."/>
        </authorList>
    </citation>
    <scope>NUCLEOTIDE SEQUENCE [LARGE SCALE GENOMIC DNA]</scope>
    <source>
        <strain evidence="1">PWHHKU_190912</strain>
    </source>
</reference>
<evidence type="ECO:0000313" key="2">
    <source>
        <dbReference type="Proteomes" id="UP001148838"/>
    </source>
</evidence>
<name>A0ABQ8SAY8_PERAM</name>
<proteinExistence type="predicted"/>
<accession>A0ABQ8SAY8</accession>
<dbReference type="EMBL" id="JAJSOF020000031">
    <property type="protein sequence ID" value="KAJ4431117.1"/>
    <property type="molecule type" value="Genomic_DNA"/>
</dbReference>
<organism evidence="1 2">
    <name type="scientific">Periplaneta americana</name>
    <name type="common">American cockroach</name>
    <name type="synonym">Blatta americana</name>
    <dbReference type="NCBI Taxonomy" id="6978"/>
    <lineage>
        <taxon>Eukaryota</taxon>
        <taxon>Metazoa</taxon>
        <taxon>Ecdysozoa</taxon>
        <taxon>Arthropoda</taxon>
        <taxon>Hexapoda</taxon>
        <taxon>Insecta</taxon>
        <taxon>Pterygota</taxon>
        <taxon>Neoptera</taxon>
        <taxon>Polyneoptera</taxon>
        <taxon>Dictyoptera</taxon>
        <taxon>Blattodea</taxon>
        <taxon>Blattoidea</taxon>
        <taxon>Blattidae</taxon>
        <taxon>Blattinae</taxon>
        <taxon>Periplaneta</taxon>
    </lineage>
</organism>
<keyword evidence="2" id="KW-1185">Reference proteome</keyword>
<feature type="non-terminal residue" evidence="1">
    <location>
        <position position="1"/>
    </location>
</feature>
<comment type="caution">
    <text evidence="1">The sequence shown here is derived from an EMBL/GenBank/DDBJ whole genome shotgun (WGS) entry which is preliminary data.</text>
</comment>